<keyword evidence="2" id="KW-0328">Glycosyltransferase</keyword>
<dbReference type="PANTHER" id="PTHR43179">
    <property type="entry name" value="RHAMNOSYLTRANSFERASE WBBL"/>
    <property type="match status" value="1"/>
</dbReference>
<feature type="domain" description="Glycosyltransferase 2-like" evidence="4">
    <location>
        <begin position="12"/>
        <end position="135"/>
    </location>
</feature>
<accession>A0A327XZ41</accession>
<dbReference type="RefSeq" id="WP_111550862.1">
    <property type="nucleotide sequence ID" value="NZ_LIQE01000033.1"/>
</dbReference>
<dbReference type="InterPro" id="IPR001173">
    <property type="entry name" value="Glyco_trans_2-like"/>
</dbReference>
<dbReference type="Gene3D" id="3.90.550.10">
    <property type="entry name" value="Spore Coat Polysaccharide Biosynthesis Protein SpsA, Chain A"/>
    <property type="match status" value="1"/>
</dbReference>
<keyword evidence="6" id="KW-1185">Reference proteome</keyword>
<evidence type="ECO:0000256" key="3">
    <source>
        <dbReference type="ARBA" id="ARBA00022679"/>
    </source>
</evidence>
<sequence>MGRAPDDAIATSIVIVSRGRPETLRLCLAGVAQLDHPFFEVIVVACPAGIKVTNDTPHADRIKRIAFDVPNISAARNLGIAAAAGAVIAFIDDDAVPAPTWLCHLVAPFRDPAIAAAGGYVRGRNGIDHQWRARIVSGRGDDQPFDISGTAPVCPPPPDGFSIKLQGTNMAHRRSVLAAMGGFDPAFRFFLDETDLDLRHAARKSRVAVVPLAEVHHGYGESPRRAADRSPRDLTEIGASMACFLARHCPACARDDAWLRFRSTQRQGLLRHMQRGPIGPDDVLRLLRGLDRGYAVGRGRPLAPLPAIPSAHSPFLPFPGRPGAPRAVLSGRLWSRRSMRREAAKRAAQGDIVSVFRFSHTALRHRVRFHPDGYWEQIGGLWGRSTRQGPARLSLRFSTRLRLEIARVAEIRGCGTEGGH</sequence>
<evidence type="ECO:0000256" key="2">
    <source>
        <dbReference type="ARBA" id="ARBA00022676"/>
    </source>
</evidence>
<protein>
    <submittedName>
        <fullName evidence="5">Glycosyl transferase family 2</fullName>
    </submittedName>
</protein>
<comment type="caution">
    <text evidence="5">The sequence shown here is derived from an EMBL/GenBank/DDBJ whole genome shotgun (WGS) entry which is preliminary data.</text>
</comment>
<dbReference type="InterPro" id="IPR029044">
    <property type="entry name" value="Nucleotide-diphossugar_trans"/>
</dbReference>
<proteinExistence type="inferred from homology"/>
<dbReference type="GO" id="GO:0016757">
    <property type="term" value="F:glycosyltransferase activity"/>
    <property type="evidence" value="ECO:0007669"/>
    <property type="project" value="UniProtKB-KW"/>
</dbReference>
<evidence type="ECO:0000313" key="5">
    <source>
        <dbReference type="EMBL" id="RAK13377.1"/>
    </source>
</evidence>
<evidence type="ECO:0000259" key="4">
    <source>
        <dbReference type="Pfam" id="PF00535"/>
    </source>
</evidence>
<comment type="similarity">
    <text evidence="1">Belongs to the glycosyltransferase 2 family.</text>
</comment>
<dbReference type="AlphaFoldDB" id="A0A327XZ41"/>
<dbReference type="OrthoDB" id="153025at2"/>
<evidence type="ECO:0000313" key="6">
    <source>
        <dbReference type="Proteomes" id="UP000249165"/>
    </source>
</evidence>
<reference evidence="5 6" key="1">
    <citation type="submission" date="2018-06" db="EMBL/GenBank/DDBJ databases">
        <title>Genomic Encyclopedia of Archaeal and Bacterial Type Strains, Phase II (KMG-II): from individual species to whole genera.</title>
        <authorList>
            <person name="Goeker M."/>
        </authorList>
    </citation>
    <scope>NUCLEOTIDE SEQUENCE [LARGE SCALE GENOMIC DNA]</scope>
    <source>
        <strain evidence="5 6">DSM 22011</strain>
    </source>
</reference>
<keyword evidence="3 5" id="KW-0808">Transferase</keyword>
<dbReference type="PANTHER" id="PTHR43179:SF12">
    <property type="entry name" value="GALACTOFURANOSYLTRANSFERASE GLFT2"/>
    <property type="match status" value="1"/>
</dbReference>
<evidence type="ECO:0000256" key="1">
    <source>
        <dbReference type="ARBA" id="ARBA00006739"/>
    </source>
</evidence>
<gene>
    <name evidence="5" type="ORF">ATI53_103527</name>
</gene>
<dbReference type="Pfam" id="PF00535">
    <property type="entry name" value="Glycos_transf_2"/>
    <property type="match status" value="1"/>
</dbReference>
<dbReference type="Proteomes" id="UP000249165">
    <property type="component" value="Unassembled WGS sequence"/>
</dbReference>
<name>A0A327XZ41_9RHOB</name>
<dbReference type="EMBL" id="QLMG01000035">
    <property type="protein sequence ID" value="RAK13377.1"/>
    <property type="molecule type" value="Genomic_DNA"/>
</dbReference>
<dbReference type="SUPFAM" id="SSF53448">
    <property type="entry name" value="Nucleotide-diphospho-sugar transferases"/>
    <property type="match status" value="1"/>
</dbReference>
<organism evidence="5 6">
    <name type="scientific">Salipiger aestuarii</name>
    <dbReference type="NCBI Taxonomy" id="568098"/>
    <lineage>
        <taxon>Bacteria</taxon>
        <taxon>Pseudomonadati</taxon>
        <taxon>Pseudomonadota</taxon>
        <taxon>Alphaproteobacteria</taxon>
        <taxon>Rhodobacterales</taxon>
        <taxon>Roseobacteraceae</taxon>
        <taxon>Salipiger</taxon>
    </lineage>
</organism>